<proteinExistence type="predicted"/>
<dbReference type="Proteomes" id="UP001143856">
    <property type="component" value="Unassembled WGS sequence"/>
</dbReference>
<accession>A0ACC1N1P4</accession>
<organism evidence="1 2">
    <name type="scientific">Xylaria curta</name>
    <dbReference type="NCBI Taxonomy" id="42375"/>
    <lineage>
        <taxon>Eukaryota</taxon>
        <taxon>Fungi</taxon>
        <taxon>Dikarya</taxon>
        <taxon>Ascomycota</taxon>
        <taxon>Pezizomycotina</taxon>
        <taxon>Sordariomycetes</taxon>
        <taxon>Xylariomycetidae</taxon>
        <taxon>Xylariales</taxon>
        <taxon>Xylariaceae</taxon>
        <taxon>Xylaria</taxon>
    </lineage>
</organism>
<comment type="caution">
    <text evidence="1">The sequence shown here is derived from an EMBL/GenBank/DDBJ whole genome shotgun (WGS) entry which is preliminary data.</text>
</comment>
<dbReference type="EMBL" id="JAPDGR010003080">
    <property type="protein sequence ID" value="KAJ2972829.1"/>
    <property type="molecule type" value="Genomic_DNA"/>
</dbReference>
<keyword evidence="2" id="KW-1185">Reference proteome</keyword>
<reference evidence="1" key="1">
    <citation type="submission" date="2022-10" db="EMBL/GenBank/DDBJ databases">
        <title>Genome Sequence of Xylaria curta.</title>
        <authorList>
            <person name="Buettner E."/>
        </authorList>
    </citation>
    <scope>NUCLEOTIDE SEQUENCE</scope>
    <source>
        <strain evidence="1">Babe10</strain>
    </source>
</reference>
<sequence length="558" mass="63113">MDPVSLSLSIAGILPLVATALKSARSYMTTVLNAKQSITILITELQALQVSLKSLNELLSSAALGTTGIKFHSSSVLLSCSAACDAQLRSLCEKLRCESKGRMSRYLWPLSEKEHKETVQQLRNFTNWMQFALSIDGCRLLSRTSDDVVRVMSQQLDQFKSVQALESSIPQLYDAVQEQSQILRDNANSKTRRNILDWISTAKYDQKHHVLQSSRARNTGNWILHRVEYHCWKDGSSLSNVLWCHGAQGSGKTNLTSIIIDEILESTSSSTCPLAFIYFDYQEHKIQTPLMVWSSILRQLVEMISNGRKSIIDRYENAHHLTKSLSLHECERMILDLVQSLECAYLVIDAIDECDGSRFRRSILQFLDHLVKTSKVRVLVTSRPHIQDIHSMFCQSPQIKTEAQKEDLKTYLREELLSGGMYSIADEDFANKVIRALTARAEGMFLLPVLQVRTILNEPTLGDMEDRLEELSGNLGQAFEETIARIKRQPGNRSHIGLVVIDPETTDVRPAHYTIQEYLVGHSEQLFPRAEAEIASSCLKYLLFEDFEDGPLATEDEI</sequence>
<name>A0ACC1N1P4_9PEZI</name>
<protein>
    <submittedName>
        <fullName evidence="1">Uncharacterized protein</fullName>
    </submittedName>
</protein>
<gene>
    <name evidence="1" type="ORF">NUW58_g9099</name>
</gene>
<evidence type="ECO:0000313" key="2">
    <source>
        <dbReference type="Proteomes" id="UP001143856"/>
    </source>
</evidence>
<evidence type="ECO:0000313" key="1">
    <source>
        <dbReference type="EMBL" id="KAJ2972829.1"/>
    </source>
</evidence>